<evidence type="ECO:0000256" key="3">
    <source>
        <dbReference type="ARBA" id="ARBA00022650"/>
    </source>
</evidence>
<evidence type="ECO:0000256" key="5">
    <source>
        <dbReference type="ARBA" id="ARBA00023002"/>
    </source>
</evidence>
<dbReference type="FunFam" id="3.40.309.10:FF:000006">
    <property type="entry name" value="Gamma-glutamyl phosphate reductase"/>
    <property type="match status" value="1"/>
</dbReference>
<dbReference type="EMBL" id="SSXO01000001">
    <property type="protein sequence ID" value="TII00789.1"/>
    <property type="molecule type" value="Genomic_DNA"/>
</dbReference>
<dbReference type="Gene3D" id="3.40.309.10">
    <property type="entry name" value="Aldehyde Dehydrogenase, Chain A, domain 2"/>
    <property type="match status" value="1"/>
</dbReference>
<name>A0A4V4RWL6_STRSU</name>
<reference evidence="9 11" key="1">
    <citation type="submission" date="2019-04" db="EMBL/GenBank/DDBJ databases">
        <title>Genome analysis of Streptococcus suis strain WUSS424.</title>
        <authorList>
            <person name="Chen H."/>
            <person name="Gao X."/>
            <person name="Wu Z."/>
        </authorList>
    </citation>
    <scope>NUCLEOTIDE SEQUENCE [LARGE SCALE GENOMIC DNA]</scope>
    <source>
        <strain evidence="9 11">WUSS424</strain>
    </source>
</reference>
<dbReference type="PIRSF" id="PIRSF000151">
    <property type="entry name" value="GPR"/>
    <property type="match status" value="1"/>
</dbReference>
<evidence type="ECO:0000313" key="11">
    <source>
        <dbReference type="Proteomes" id="UP000305165"/>
    </source>
</evidence>
<evidence type="ECO:0000256" key="4">
    <source>
        <dbReference type="ARBA" id="ARBA00022857"/>
    </source>
</evidence>
<dbReference type="SUPFAM" id="SSF53720">
    <property type="entry name" value="ALDH-like"/>
    <property type="match status" value="1"/>
</dbReference>
<protein>
    <recommendedName>
        <fullName evidence="7">Gamma-glutamyl phosphate reductase</fullName>
        <shortName evidence="7">GPR</shortName>
        <ecNumber evidence="7">1.2.1.41</ecNumber>
    </recommendedName>
    <alternativeName>
        <fullName evidence="7">Glutamate-5-semialdehyde dehydrogenase</fullName>
    </alternativeName>
    <alternativeName>
        <fullName evidence="7">Glutamyl-gamma-semialdehyde dehydrogenase</fullName>
        <shortName evidence="7">GSA dehydrogenase</shortName>
    </alternativeName>
</protein>
<dbReference type="Pfam" id="PF00171">
    <property type="entry name" value="Aldedh"/>
    <property type="match status" value="1"/>
</dbReference>
<dbReference type="GO" id="GO:0005737">
    <property type="term" value="C:cytoplasm"/>
    <property type="evidence" value="ECO:0007669"/>
    <property type="project" value="UniProtKB-SubCell"/>
</dbReference>
<keyword evidence="2 7" id="KW-0028">Amino-acid biosynthesis</keyword>
<dbReference type="InterPro" id="IPR012134">
    <property type="entry name" value="Glu-5-SA_DH"/>
</dbReference>
<keyword evidence="4 7" id="KW-0521">NADP</keyword>
<dbReference type="GO" id="GO:0050661">
    <property type="term" value="F:NADP binding"/>
    <property type="evidence" value="ECO:0007669"/>
    <property type="project" value="InterPro"/>
</dbReference>
<dbReference type="InterPro" id="IPR016162">
    <property type="entry name" value="Ald_DH_N"/>
</dbReference>
<dbReference type="NCBIfam" id="NF001221">
    <property type="entry name" value="PRK00197.1"/>
    <property type="match status" value="1"/>
</dbReference>
<dbReference type="NCBIfam" id="TIGR00407">
    <property type="entry name" value="proA"/>
    <property type="match status" value="1"/>
</dbReference>
<dbReference type="InterPro" id="IPR016161">
    <property type="entry name" value="Ald_DH/histidinol_DH"/>
</dbReference>
<evidence type="ECO:0000256" key="7">
    <source>
        <dbReference type="HAMAP-Rule" id="MF_00412"/>
    </source>
</evidence>
<dbReference type="EC" id="1.2.1.41" evidence="7"/>
<gene>
    <name evidence="7" type="primary">proA</name>
    <name evidence="10" type="ORF">FAJ39_00170</name>
    <name evidence="9" type="ORF">FAJ39_04420</name>
</gene>
<dbReference type="PANTHER" id="PTHR11063:SF8">
    <property type="entry name" value="DELTA-1-PYRROLINE-5-CARBOXYLATE SYNTHASE"/>
    <property type="match status" value="1"/>
</dbReference>
<dbReference type="GO" id="GO:0004350">
    <property type="term" value="F:glutamate-5-semialdehyde dehydrogenase activity"/>
    <property type="evidence" value="ECO:0007669"/>
    <property type="project" value="UniProtKB-UniRule"/>
</dbReference>
<accession>A0A4V4RWL6</accession>
<comment type="function">
    <text evidence="7">Catalyzes the NADPH-dependent reduction of L-glutamate 5-phosphate into L-glutamate 5-semialdehyde and phosphate. The product spontaneously undergoes cyclization to form 1-pyrroline-5-carboxylate.</text>
</comment>
<dbReference type="UniPathway" id="UPA00098">
    <property type="reaction ID" value="UER00360"/>
</dbReference>
<evidence type="ECO:0000256" key="6">
    <source>
        <dbReference type="ARBA" id="ARBA00049024"/>
    </source>
</evidence>
<dbReference type="Proteomes" id="UP000305165">
    <property type="component" value="Unassembled WGS sequence"/>
</dbReference>
<dbReference type="AlphaFoldDB" id="A0A4V4RWL6"/>
<keyword evidence="3 7" id="KW-0641">Proline biosynthesis</keyword>
<evidence type="ECO:0000259" key="8">
    <source>
        <dbReference type="Pfam" id="PF00171"/>
    </source>
</evidence>
<dbReference type="InterPro" id="IPR020593">
    <property type="entry name" value="G-glutamylP_reductase_CS"/>
</dbReference>
<organism evidence="9 11">
    <name type="scientific">Streptococcus suis</name>
    <dbReference type="NCBI Taxonomy" id="1307"/>
    <lineage>
        <taxon>Bacteria</taxon>
        <taxon>Bacillati</taxon>
        <taxon>Bacillota</taxon>
        <taxon>Bacilli</taxon>
        <taxon>Lactobacillales</taxon>
        <taxon>Streptococcaceae</taxon>
        <taxon>Streptococcus</taxon>
    </lineage>
</organism>
<keyword evidence="7" id="KW-0963">Cytoplasm</keyword>
<dbReference type="CDD" id="cd07079">
    <property type="entry name" value="ALDH_F18-19_ProA-GPR"/>
    <property type="match status" value="1"/>
</dbReference>
<comment type="similarity">
    <text evidence="7">Belongs to the gamma-glutamyl phosphate reductase family.</text>
</comment>
<comment type="subcellular location">
    <subcellularLocation>
        <location evidence="7">Cytoplasm</location>
    </subcellularLocation>
</comment>
<dbReference type="GO" id="GO:0055129">
    <property type="term" value="P:L-proline biosynthetic process"/>
    <property type="evidence" value="ECO:0007669"/>
    <property type="project" value="UniProtKB-UniRule"/>
</dbReference>
<dbReference type="HAMAP" id="MF_00412">
    <property type="entry name" value="ProA"/>
    <property type="match status" value="1"/>
</dbReference>
<evidence type="ECO:0000313" key="10">
    <source>
        <dbReference type="EMBL" id="TII00789.1"/>
    </source>
</evidence>
<dbReference type="PANTHER" id="PTHR11063">
    <property type="entry name" value="GLUTAMATE SEMIALDEHYDE DEHYDROGENASE"/>
    <property type="match status" value="1"/>
</dbReference>
<dbReference type="EMBL" id="SSXO01000002">
    <property type="protein sequence ID" value="TII00315.1"/>
    <property type="molecule type" value="Genomic_DNA"/>
</dbReference>
<dbReference type="InterPro" id="IPR015590">
    <property type="entry name" value="Aldehyde_DH_dom"/>
</dbReference>
<evidence type="ECO:0000256" key="2">
    <source>
        <dbReference type="ARBA" id="ARBA00022605"/>
    </source>
</evidence>
<dbReference type="InterPro" id="IPR016163">
    <property type="entry name" value="Ald_DH_C"/>
</dbReference>
<dbReference type="OrthoDB" id="9809970at2"/>
<comment type="catalytic activity">
    <reaction evidence="6 7">
        <text>L-glutamate 5-semialdehyde + phosphate + NADP(+) = L-glutamyl 5-phosphate + NADPH + H(+)</text>
        <dbReference type="Rhea" id="RHEA:19541"/>
        <dbReference type="ChEBI" id="CHEBI:15378"/>
        <dbReference type="ChEBI" id="CHEBI:43474"/>
        <dbReference type="ChEBI" id="CHEBI:57783"/>
        <dbReference type="ChEBI" id="CHEBI:58066"/>
        <dbReference type="ChEBI" id="CHEBI:58274"/>
        <dbReference type="ChEBI" id="CHEBI:58349"/>
        <dbReference type="EC" id="1.2.1.41"/>
    </reaction>
</comment>
<evidence type="ECO:0000313" key="9">
    <source>
        <dbReference type="EMBL" id="TII00315.1"/>
    </source>
</evidence>
<feature type="domain" description="Aldehyde dehydrogenase" evidence="8">
    <location>
        <begin position="20"/>
        <end position="279"/>
    </location>
</feature>
<comment type="pathway">
    <text evidence="1 7">Amino-acid biosynthesis; L-proline biosynthesis; L-glutamate 5-semialdehyde from L-glutamate: step 2/2.</text>
</comment>
<dbReference type="PROSITE" id="PS01223">
    <property type="entry name" value="PROA"/>
    <property type="match status" value="1"/>
</dbReference>
<evidence type="ECO:0000256" key="1">
    <source>
        <dbReference type="ARBA" id="ARBA00004985"/>
    </source>
</evidence>
<proteinExistence type="inferred from homology"/>
<comment type="caution">
    <text evidence="9">The sequence shown here is derived from an EMBL/GenBank/DDBJ whole genome shotgun (WGS) entry which is preliminary data.</text>
</comment>
<dbReference type="Gene3D" id="3.40.605.10">
    <property type="entry name" value="Aldehyde Dehydrogenase, Chain A, domain 1"/>
    <property type="match status" value="1"/>
</dbReference>
<dbReference type="InterPro" id="IPR000965">
    <property type="entry name" value="GPR_dom"/>
</dbReference>
<keyword evidence="5 7" id="KW-0560">Oxidoreductase</keyword>
<sequence length="412" mass="43679">MTTTQVLLDSLLAHKASINLATTEQKNQALSAMADQLVSQTEAILAGNAIDMENAQGKISQVMQDRLLLTAERIEAMADGIRALIDLPDPVGLVLEESTRADGLNIRKKSIPFGLVGMIYESRPNVTSDAAALAIKSGNAVILRGGKEAFHSAQAIVTALKAGLEEAGLSPKVIELVQDTSRASATELMTAKGKIDLLVPRGGAGLIQAVVENATVPVIETGTGICHVYVDKAADLDKALQIVVNAKTSRPSVCNAAEVLLVHEAIASQFLPRLEEALAGQVELRADSQAQAFLNQATPAGDQDFDTEFLDYILAVKVVSSVEEAVSHIAQHSTGHSEAIVTENSQTAELFTLHVDSAAVYVNASTRFTDGGEFGLGCELGISTQKMHARGPMGLREMTTYKYIITGDGHIR</sequence>